<evidence type="ECO:0000313" key="3">
    <source>
        <dbReference type="Proteomes" id="UP000593573"/>
    </source>
</evidence>
<keyword evidence="1" id="KW-1133">Transmembrane helix</keyword>
<name>A0A7J8VV17_9ROSI</name>
<dbReference type="EMBL" id="JABFAB010000012">
    <property type="protein sequence ID" value="MBA0666259.1"/>
    <property type="molecule type" value="Genomic_DNA"/>
</dbReference>
<keyword evidence="1" id="KW-0472">Membrane</keyword>
<gene>
    <name evidence="2" type="ORF">Goklo_002692</name>
</gene>
<organism evidence="2 3">
    <name type="scientific">Gossypium klotzschianum</name>
    <dbReference type="NCBI Taxonomy" id="34286"/>
    <lineage>
        <taxon>Eukaryota</taxon>
        <taxon>Viridiplantae</taxon>
        <taxon>Streptophyta</taxon>
        <taxon>Embryophyta</taxon>
        <taxon>Tracheophyta</taxon>
        <taxon>Spermatophyta</taxon>
        <taxon>Magnoliopsida</taxon>
        <taxon>eudicotyledons</taxon>
        <taxon>Gunneridae</taxon>
        <taxon>Pentapetalae</taxon>
        <taxon>rosids</taxon>
        <taxon>malvids</taxon>
        <taxon>Malvales</taxon>
        <taxon>Malvaceae</taxon>
        <taxon>Malvoideae</taxon>
        <taxon>Gossypium</taxon>
    </lineage>
</organism>
<keyword evidence="3" id="KW-1185">Reference proteome</keyword>
<sequence>MGLPIDTMKASSDRHLALFAFVVYGLVMFLKALGYVSVELANFLSQIEKGVNPAPVVDEKQFLVCHYSIDQAYRGISGN</sequence>
<evidence type="ECO:0000313" key="2">
    <source>
        <dbReference type="EMBL" id="MBA0666259.1"/>
    </source>
</evidence>
<dbReference type="Proteomes" id="UP000593573">
    <property type="component" value="Unassembled WGS sequence"/>
</dbReference>
<keyword evidence="1" id="KW-0812">Transmembrane</keyword>
<feature type="transmembrane region" description="Helical" evidence="1">
    <location>
        <begin position="16"/>
        <end position="36"/>
    </location>
</feature>
<protein>
    <submittedName>
        <fullName evidence="2">Uncharacterized protein</fullName>
    </submittedName>
</protein>
<comment type="caution">
    <text evidence="2">The sequence shown here is derived from an EMBL/GenBank/DDBJ whole genome shotgun (WGS) entry which is preliminary data.</text>
</comment>
<dbReference type="OrthoDB" id="10394859at2759"/>
<proteinExistence type="predicted"/>
<accession>A0A7J8VV17</accession>
<evidence type="ECO:0000256" key="1">
    <source>
        <dbReference type="SAM" id="Phobius"/>
    </source>
</evidence>
<dbReference type="AlphaFoldDB" id="A0A7J8VV17"/>
<reference evidence="2 3" key="1">
    <citation type="journal article" date="2019" name="Genome Biol. Evol.">
        <title>Insights into the evolution of the New World diploid cottons (Gossypium, subgenus Houzingenia) based on genome sequencing.</title>
        <authorList>
            <person name="Grover C.E."/>
            <person name="Arick M.A. 2nd"/>
            <person name="Thrash A."/>
            <person name="Conover J.L."/>
            <person name="Sanders W.S."/>
            <person name="Peterson D.G."/>
            <person name="Frelichowski J.E."/>
            <person name="Scheffler J.A."/>
            <person name="Scheffler B.E."/>
            <person name="Wendel J.F."/>
        </authorList>
    </citation>
    <scope>NUCLEOTIDE SEQUENCE [LARGE SCALE GENOMIC DNA]</scope>
    <source>
        <strain evidence="2">57</strain>
        <tissue evidence="2">Leaf</tissue>
    </source>
</reference>